<reference evidence="6 8" key="1">
    <citation type="journal article" date="2008" name="Science">
        <title>The Physcomitrella genome reveals evolutionary insights into the conquest of land by plants.</title>
        <authorList>
            <person name="Rensing S."/>
            <person name="Lang D."/>
            <person name="Zimmer A."/>
            <person name="Terry A."/>
            <person name="Salamov A."/>
            <person name="Shapiro H."/>
            <person name="Nishiyama T."/>
            <person name="Perroud P.-F."/>
            <person name="Lindquist E."/>
            <person name="Kamisugi Y."/>
            <person name="Tanahashi T."/>
            <person name="Sakakibara K."/>
            <person name="Fujita T."/>
            <person name="Oishi K."/>
            <person name="Shin-I T."/>
            <person name="Kuroki Y."/>
            <person name="Toyoda A."/>
            <person name="Suzuki Y."/>
            <person name="Hashimoto A."/>
            <person name="Yamaguchi K."/>
            <person name="Sugano A."/>
            <person name="Kohara Y."/>
            <person name="Fujiyama A."/>
            <person name="Anterola A."/>
            <person name="Aoki S."/>
            <person name="Ashton N."/>
            <person name="Barbazuk W.B."/>
            <person name="Barker E."/>
            <person name="Bennetzen J."/>
            <person name="Bezanilla M."/>
            <person name="Blankenship R."/>
            <person name="Cho S.H."/>
            <person name="Dutcher S."/>
            <person name="Estelle M."/>
            <person name="Fawcett J.A."/>
            <person name="Gundlach H."/>
            <person name="Hanada K."/>
            <person name="Heyl A."/>
            <person name="Hicks K.A."/>
            <person name="Hugh J."/>
            <person name="Lohr M."/>
            <person name="Mayer K."/>
            <person name="Melkozernov A."/>
            <person name="Murata T."/>
            <person name="Nelson D."/>
            <person name="Pils B."/>
            <person name="Prigge M."/>
            <person name="Reiss B."/>
            <person name="Renner T."/>
            <person name="Rombauts S."/>
            <person name="Rushton P."/>
            <person name="Sanderfoot A."/>
            <person name="Schween G."/>
            <person name="Shiu S.-H."/>
            <person name="Stueber K."/>
            <person name="Theodoulou F.L."/>
            <person name="Tu H."/>
            <person name="Van de Peer Y."/>
            <person name="Verrier P.J."/>
            <person name="Waters E."/>
            <person name="Wood A."/>
            <person name="Yang L."/>
            <person name="Cove D."/>
            <person name="Cuming A."/>
            <person name="Hasebe M."/>
            <person name="Lucas S."/>
            <person name="Mishler D.B."/>
            <person name="Reski R."/>
            <person name="Grigoriev I."/>
            <person name="Quatrano R.S."/>
            <person name="Boore J.L."/>
        </authorList>
    </citation>
    <scope>NUCLEOTIDE SEQUENCE [LARGE SCALE GENOMIC DNA]</scope>
    <source>
        <strain evidence="7 8">cv. Gransden 2004</strain>
    </source>
</reference>
<dbReference type="GeneID" id="112290770"/>
<sequence>MGKSNKTTKWLKAVKKAFRSPSKERSLTPDQEVRVDVDDQEVLTKHDFSPVRHQAPALHPLPSYEIITHDDVEPVHSRGQPLPMPEAVDPTISVKLPIKELENVIEEEAETKAEVHEVQKQQDDDDDSTLSEEEEAAARIKQRFSDPAALKGLISLQALVRGHQVRKQAATTLQTMEAIVRVQSVFRGRLVRMSKDGRAVRSRISKRRRLSSRGGLHGTVSKGKLPIQETQTSGDEEETTKRKLPTGNLLTQQLKRSVPNRSLLFIDCGPGQPHWGWEWLELWSNARPWEIRHVEDLKESKSSNETSKDSKNSKEFFEIVPSRKNSKDYATKGVDINTLQVKFHEDYVSNSSPAKSGSPSSPLSEKKEPLNGRPSTLLSEMKEAVRALSPSSEKKELVKASSPSSEKKKPVGILSPLSEKKESTRLSPSSMFEKKEAAARSPSSLAPLSEKKEPECIVAEWGAPVPAPLPPPPLPASTPASHSNRTISKPPPIEVPTHPCVEEDTPAQLLEPTPPETQKPSPAASEAESIPVPPSPQASDASLHEPEKPQSLDSAGDDPSVAMKRLGLQESHSDNGLETNRESNGESNGENHSDSLSAANGAHQLSQDAPSAKDSSSSNHVLSLEDVVDGHPSNRHQENGDSKLKKGEKVGENGDSPIPSKRPTCRYMAATESARAKFRSSSNPKTRTPDTPESPGRPLNRYSIGGTTPSKGTNSPNTTLGTRKSSTFQNRGSPSPKAGVLKEKLARGADTGAESPARRNSVGGMRWRT</sequence>
<dbReference type="EnsemblPlants" id="Pp3c13_20770V3.2">
    <property type="protein sequence ID" value="Pp3c13_20770V3.2"/>
    <property type="gene ID" value="Pp3c13_20770"/>
</dbReference>
<feature type="region of interest" description="Disordered" evidence="4">
    <location>
        <begin position="110"/>
        <end position="134"/>
    </location>
</feature>
<dbReference type="PaxDb" id="3218-PP1S421_26V6.1"/>
<dbReference type="EMBL" id="ABEU02000013">
    <property type="protein sequence ID" value="PNR42812.1"/>
    <property type="molecule type" value="Genomic_DNA"/>
</dbReference>
<accession>A0A2K1JMP5</accession>
<dbReference type="EnsemblPlants" id="Pp3c13_20770V3.4">
    <property type="protein sequence ID" value="Pp3c13_20770V3.4"/>
    <property type="gene ID" value="Pp3c13_20770"/>
</dbReference>
<reference evidence="6 8" key="2">
    <citation type="journal article" date="2018" name="Plant J.">
        <title>The Physcomitrella patens chromosome-scale assembly reveals moss genome structure and evolution.</title>
        <authorList>
            <person name="Lang D."/>
            <person name="Ullrich K.K."/>
            <person name="Murat F."/>
            <person name="Fuchs J."/>
            <person name="Jenkins J."/>
            <person name="Haas F.B."/>
            <person name="Piednoel M."/>
            <person name="Gundlach H."/>
            <person name="Van Bel M."/>
            <person name="Meyberg R."/>
            <person name="Vives C."/>
            <person name="Morata J."/>
            <person name="Symeonidi A."/>
            <person name="Hiss M."/>
            <person name="Muchero W."/>
            <person name="Kamisugi Y."/>
            <person name="Saleh O."/>
            <person name="Blanc G."/>
            <person name="Decker E.L."/>
            <person name="van Gessel N."/>
            <person name="Grimwood J."/>
            <person name="Hayes R.D."/>
            <person name="Graham S.W."/>
            <person name="Gunter L.E."/>
            <person name="McDaniel S.F."/>
            <person name="Hoernstein S.N.W."/>
            <person name="Larsson A."/>
            <person name="Li F.W."/>
            <person name="Perroud P.F."/>
            <person name="Phillips J."/>
            <person name="Ranjan P."/>
            <person name="Rokshar D.S."/>
            <person name="Rothfels C.J."/>
            <person name="Schneider L."/>
            <person name="Shu S."/>
            <person name="Stevenson D.W."/>
            <person name="Thummler F."/>
            <person name="Tillich M."/>
            <person name="Villarreal Aguilar J.C."/>
            <person name="Widiez T."/>
            <person name="Wong G.K."/>
            <person name="Wymore A."/>
            <person name="Zhang Y."/>
            <person name="Zimmer A.D."/>
            <person name="Quatrano R.S."/>
            <person name="Mayer K.F.X."/>
            <person name="Goodstein D."/>
            <person name="Casacuberta J.M."/>
            <person name="Vandepoele K."/>
            <person name="Reski R."/>
            <person name="Cuming A.C."/>
            <person name="Tuskan G.A."/>
            <person name="Maumus F."/>
            <person name="Salse J."/>
            <person name="Schmutz J."/>
            <person name="Rensing S.A."/>
        </authorList>
    </citation>
    <scope>NUCLEOTIDE SEQUENCE [LARGE SCALE GENOMIC DNA]</scope>
    <source>
        <strain evidence="7 8">cv. Gransden 2004</strain>
    </source>
</reference>
<dbReference type="EnsemblPlants" id="Pp3c13_20770V3.3">
    <property type="protein sequence ID" value="Pp3c13_20770V3.3"/>
    <property type="gene ID" value="Pp3c13_20770"/>
</dbReference>
<dbReference type="Gramene" id="Pp3c13_20770V3.4">
    <property type="protein sequence ID" value="Pp3c13_20770V3.4"/>
    <property type="gene ID" value="Pp3c13_20770"/>
</dbReference>
<dbReference type="Gramene" id="Pp3c13_20770V3.5">
    <property type="protein sequence ID" value="Pp3c13_20770V3.5"/>
    <property type="gene ID" value="Pp3c13_20770"/>
</dbReference>
<feature type="region of interest" description="Disordered" evidence="4">
    <location>
        <begin position="349"/>
        <end position="769"/>
    </location>
</feature>
<evidence type="ECO:0000259" key="5">
    <source>
        <dbReference type="Pfam" id="PF13178"/>
    </source>
</evidence>
<dbReference type="EnsemblPlants" id="Pp3c13_20770V3.1">
    <property type="protein sequence ID" value="Pp3c13_20770V3.1"/>
    <property type="gene ID" value="Pp3c13_20770"/>
</dbReference>
<dbReference type="Pfam" id="PF00612">
    <property type="entry name" value="IQ"/>
    <property type="match status" value="1"/>
</dbReference>
<dbReference type="Pfam" id="PF13178">
    <property type="entry name" value="DUF4005"/>
    <property type="match status" value="1"/>
</dbReference>
<dbReference type="Gene3D" id="1.20.5.190">
    <property type="match status" value="1"/>
</dbReference>
<dbReference type="RefSeq" id="XP_024393205.1">
    <property type="nucleotide sequence ID" value="XM_024537437.2"/>
</dbReference>
<proteinExistence type="inferred from homology"/>
<dbReference type="AlphaFoldDB" id="A0A2K1JMP5"/>
<dbReference type="InterPro" id="IPR025064">
    <property type="entry name" value="DUF4005"/>
</dbReference>
<feature type="region of interest" description="Disordered" evidence="4">
    <location>
        <begin position="202"/>
        <end position="247"/>
    </location>
</feature>
<feature type="compositionally biased region" description="Low complexity" evidence="4">
    <location>
        <begin position="349"/>
        <end position="363"/>
    </location>
</feature>
<feature type="compositionally biased region" description="Pro residues" evidence="4">
    <location>
        <begin position="465"/>
        <end position="476"/>
    </location>
</feature>
<comment type="subunit">
    <text evidence="3">Binds to multiple calmodulin (CaM) in the presence of Ca(2+) and CaM-like proteins.</text>
</comment>
<feature type="domain" description="DUF4005" evidence="5">
    <location>
        <begin position="657"/>
        <end position="706"/>
    </location>
</feature>
<dbReference type="RefSeq" id="XP_024393204.1">
    <property type="nucleotide sequence ID" value="XM_024537436.2"/>
</dbReference>
<comment type="similarity">
    <text evidence="2">Belongs to the IQD family.</text>
</comment>
<evidence type="ECO:0000313" key="6">
    <source>
        <dbReference type="EMBL" id="PNR42812.1"/>
    </source>
</evidence>
<feature type="compositionally biased region" description="Acidic residues" evidence="4">
    <location>
        <begin position="123"/>
        <end position="134"/>
    </location>
</feature>
<gene>
    <name evidence="7" type="primary">LOC112290770</name>
    <name evidence="6" type="ORF">PHYPA_017643</name>
</gene>
<evidence type="ECO:0000313" key="8">
    <source>
        <dbReference type="Proteomes" id="UP000006727"/>
    </source>
</evidence>
<dbReference type="RefSeq" id="XP_024393203.1">
    <property type="nucleotide sequence ID" value="XM_024537435.2"/>
</dbReference>
<dbReference type="PANTHER" id="PTHR32295:SF6">
    <property type="entry name" value="PROTEIN IQ-DOMAIN 18"/>
    <property type="match status" value="1"/>
</dbReference>
<dbReference type="PANTHER" id="PTHR32295">
    <property type="entry name" value="IQ-DOMAIN 5-RELATED"/>
    <property type="match status" value="1"/>
</dbReference>
<dbReference type="RefSeq" id="XP_073394334.1">
    <property type="nucleotide sequence ID" value="XM_073538233.1"/>
</dbReference>
<feature type="compositionally biased region" description="Basic and acidic residues" evidence="4">
    <location>
        <begin position="110"/>
        <end position="122"/>
    </location>
</feature>
<feature type="compositionally biased region" description="Polar residues" evidence="4">
    <location>
        <begin position="603"/>
        <end position="621"/>
    </location>
</feature>
<dbReference type="Gramene" id="Pp3c13_20770V3.2">
    <property type="protein sequence ID" value="Pp3c13_20770V3.2"/>
    <property type="gene ID" value="Pp3c13_20770"/>
</dbReference>
<feature type="compositionally biased region" description="Basic and acidic residues" evidence="4">
    <location>
        <begin position="571"/>
        <end position="593"/>
    </location>
</feature>
<feature type="compositionally biased region" description="Basic and acidic residues" evidence="4">
    <location>
        <begin position="635"/>
        <end position="652"/>
    </location>
</feature>
<evidence type="ECO:0000256" key="4">
    <source>
        <dbReference type="SAM" id="MobiDB-lite"/>
    </source>
</evidence>
<protein>
    <recommendedName>
        <fullName evidence="5">DUF4005 domain-containing protein</fullName>
    </recommendedName>
</protein>
<feature type="compositionally biased region" description="Basic residues" evidence="4">
    <location>
        <begin position="202"/>
        <end position="211"/>
    </location>
</feature>
<name>A0A2K1JMP5_PHYPA</name>
<dbReference type="FunCoup" id="A0A2K1JMP5">
    <property type="interactions" value="2333"/>
</dbReference>
<dbReference type="OrthoDB" id="1101566at2759"/>
<organism evidence="6">
    <name type="scientific">Physcomitrium patens</name>
    <name type="common">Spreading-leaved earth moss</name>
    <name type="synonym">Physcomitrella patens</name>
    <dbReference type="NCBI Taxonomy" id="3218"/>
    <lineage>
        <taxon>Eukaryota</taxon>
        <taxon>Viridiplantae</taxon>
        <taxon>Streptophyta</taxon>
        <taxon>Embryophyta</taxon>
        <taxon>Bryophyta</taxon>
        <taxon>Bryophytina</taxon>
        <taxon>Bryopsida</taxon>
        <taxon>Funariidae</taxon>
        <taxon>Funariales</taxon>
        <taxon>Funariaceae</taxon>
        <taxon>Physcomitrium</taxon>
    </lineage>
</organism>
<evidence type="ECO:0000256" key="1">
    <source>
        <dbReference type="ARBA" id="ARBA00022860"/>
    </source>
</evidence>
<keyword evidence="1" id="KW-0112">Calmodulin-binding</keyword>
<dbReference type="GO" id="GO:0005516">
    <property type="term" value="F:calmodulin binding"/>
    <property type="evidence" value="ECO:0007669"/>
    <property type="project" value="UniProtKB-KW"/>
</dbReference>
<evidence type="ECO:0000313" key="7">
    <source>
        <dbReference type="EnsemblPlants" id="Pp3c13_20770V3.1"/>
    </source>
</evidence>
<dbReference type="EnsemblPlants" id="Pp3c13_20770V3.5">
    <property type="protein sequence ID" value="Pp3c13_20770V3.5"/>
    <property type="gene ID" value="Pp3c13_20770"/>
</dbReference>
<evidence type="ECO:0000256" key="3">
    <source>
        <dbReference type="ARBA" id="ARBA00024378"/>
    </source>
</evidence>
<dbReference type="Gramene" id="Pp3c13_20770V3.1">
    <property type="protein sequence ID" value="Pp3c13_20770V3.1"/>
    <property type="gene ID" value="Pp3c13_20770"/>
</dbReference>
<reference evidence="7" key="3">
    <citation type="submission" date="2020-12" db="UniProtKB">
        <authorList>
            <consortium name="EnsemblPlants"/>
        </authorList>
    </citation>
    <scope>IDENTIFICATION</scope>
</reference>
<dbReference type="OMA" id="DANMDES"/>
<dbReference type="PROSITE" id="PS50096">
    <property type="entry name" value="IQ"/>
    <property type="match status" value="2"/>
</dbReference>
<dbReference type="KEGG" id="ppp:112290770"/>
<feature type="compositionally biased region" description="Polar residues" evidence="4">
    <location>
        <begin position="705"/>
        <end position="733"/>
    </location>
</feature>
<keyword evidence="8" id="KW-1185">Reference proteome</keyword>
<feature type="compositionally biased region" description="Polar residues" evidence="4">
    <location>
        <begin position="679"/>
        <end position="691"/>
    </location>
</feature>
<feature type="compositionally biased region" description="Low complexity" evidence="4">
    <location>
        <begin position="439"/>
        <end position="448"/>
    </location>
</feature>
<evidence type="ECO:0000256" key="2">
    <source>
        <dbReference type="ARBA" id="ARBA00024341"/>
    </source>
</evidence>
<dbReference type="Proteomes" id="UP000006727">
    <property type="component" value="Chromosome 13"/>
</dbReference>
<dbReference type="RefSeq" id="XP_024393202.1">
    <property type="nucleotide sequence ID" value="XM_024537434.2"/>
</dbReference>
<dbReference type="Gramene" id="Pp3c13_20770V3.3">
    <property type="protein sequence ID" value="Pp3c13_20770V3.3"/>
    <property type="gene ID" value="Pp3c13_20770"/>
</dbReference>
<dbReference type="InterPro" id="IPR000048">
    <property type="entry name" value="IQ_motif_EF-hand-BS"/>
</dbReference>